<dbReference type="PROSITE" id="PS50076">
    <property type="entry name" value="DNAJ_2"/>
    <property type="match status" value="1"/>
</dbReference>
<dbReference type="GO" id="GO:0005739">
    <property type="term" value="C:mitochondrion"/>
    <property type="evidence" value="ECO:0007669"/>
    <property type="project" value="GOC"/>
</dbReference>
<dbReference type="InterPro" id="IPR055225">
    <property type="entry name" value="DNAJC11-like_beta-barrel"/>
</dbReference>
<sequence>AVLNLSKSATDAEIHERHRTLSLIFHPDKHHNDDDKSLATEKFLEVQKAYEVMRLPPLTSHIRIGEPGLAVNWLEETRTRSSAELQPIFKQVRYQWLQSKADTISPRGRAVCKVDASPLFVPYQGLQDDIWPRRLLNRLEDVRLLSFSLRHNMQKRITERSSVSLATRLSRRGAAGRGNFVGTLRWSTPRLTFEATSALLSPYDMTFRAEYQNEQHDAVSVQTSIVPGMLVSLPPILISVSRKLHRRPDSALGNLKIELGQHPQVAISFVSQDPMEAELNKPHDAYVSLLPLGHTVCASSHGFVLNSFDPKLFGEWGVTFTQLSVQCKLGLECGINGLAWLLSGAWITNHASLAGTVRLSHRGVIFTIDATYLQQRLSVPILLSEQHDSMLALWTAAMPSALCVSLYCLRAKSLRRKRLRYAQLLRGRSFVEPLTGTREIRATLRALEPNSPARRDAEAIISFLRDKARDCLVIVEATYGAIETADRDLGLFWDITIPLQTLVRGSQVYIPGRHPKCSIQGFLDPAPFALKSMRVRYLFRGRMHYAEVPEYLSLVLPLSGEFLDFHFFRTIDNSRLLPN</sequence>
<feature type="non-terminal residue" evidence="3">
    <location>
        <position position="1"/>
    </location>
</feature>
<protein>
    <recommendedName>
        <fullName evidence="2">J domain-containing protein</fullName>
    </recommendedName>
</protein>
<dbReference type="Pfam" id="PF22774">
    <property type="entry name" value="DNAJC11_beta-barrel"/>
    <property type="match status" value="1"/>
</dbReference>
<accession>A0AAD6VA67</accession>
<dbReference type="Pfam" id="PF11875">
    <property type="entry name" value="DnaJ-like_C11_C"/>
    <property type="match status" value="1"/>
</dbReference>
<dbReference type="Gene3D" id="1.10.287.110">
    <property type="entry name" value="DnaJ domain"/>
    <property type="match status" value="1"/>
</dbReference>
<dbReference type="SUPFAM" id="SSF46565">
    <property type="entry name" value="Chaperone J-domain"/>
    <property type="match status" value="1"/>
</dbReference>
<dbReference type="Pfam" id="PF00226">
    <property type="entry name" value="DnaJ"/>
    <property type="match status" value="1"/>
</dbReference>
<dbReference type="InterPro" id="IPR036869">
    <property type="entry name" value="J_dom_sf"/>
</dbReference>
<feature type="domain" description="J" evidence="2">
    <location>
        <begin position="1"/>
        <end position="65"/>
    </location>
</feature>
<dbReference type="SMART" id="SM00271">
    <property type="entry name" value="DnaJ"/>
    <property type="match status" value="1"/>
</dbReference>
<comment type="caution">
    <text evidence="3">The sequence shown here is derived from an EMBL/GenBank/DDBJ whole genome shotgun (WGS) entry which is preliminary data.</text>
</comment>
<dbReference type="InterPro" id="IPR052243">
    <property type="entry name" value="Mito_inner_membrane_organizer"/>
</dbReference>
<dbReference type="PANTHER" id="PTHR44157">
    <property type="entry name" value="DNAJ HOMOLOG SUBFAMILY C MEMBER 11"/>
    <property type="match status" value="1"/>
</dbReference>
<dbReference type="CDD" id="cd06257">
    <property type="entry name" value="DnaJ"/>
    <property type="match status" value="1"/>
</dbReference>
<keyword evidence="1" id="KW-0143">Chaperone</keyword>
<dbReference type="InterPro" id="IPR024586">
    <property type="entry name" value="DnaJ-like_C11_C"/>
</dbReference>
<dbReference type="Proteomes" id="UP001219525">
    <property type="component" value="Unassembled WGS sequence"/>
</dbReference>
<dbReference type="InterPro" id="IPR001623">
    <property type="entry name" value="DnaJ_domain"/>
</dbReference>
<evidence type="ECO:0000313" key="4">
    <source>
        <dbReference type="Proteomes" id="UP001219525"/>
    </source>
</evidence>
<evidence type="ECO:0000259" key="2">
    <source>
        <dbReference type="PROSITE" id="PS50076"/>
    </source>
</evidence>
<reference evidence="3" key="1">
    <citation type="submission" date="2023-03" db="EMBL/GenBank/DDBJ databases">
        <title>Massive genome expansion in bonnet fungi (Mycena s.s.) driven by repeated elements and novel gene families across ecological guilds.</title>
        <authorList>
            <consortium name="Lawrence Berkeley National Laboratory"/>
            <person name="Harder C.B."/>
            <person name="Miyauchi S."/>
            <person name="Viragh M."/>
            <person name="Kuo A."/>
            <person name="Thoen E."/>
            <person name="Andreopoulos B."/>
            <person name="Lu D."/>
            <person name="Skrede I."/>
            <person name="Drula E."/>
            <person name="Henrissat B."/>
            <person name="Morin E."/>
            <person name="Kohler A."/>
            <person name="Barry K."/>
            <person name="LaButti K."/>
            <person name="Morin E."/>
            <person name="Salamov A."/>
            <person name="Lipzen A."/>
            <person name="Mereny Z."/>
            <person name="Hegedus B."/>
            <person name="Baldrian P."/>
            <person name="Stursova M."/>
            <person name="Weitz H."/>
            <person name="Taylor A."/>
            <person name="Grigoriev I.V."/>
            <person name="Nagy L.G."/>
            <person name="Martin F."/>
            <person name="Kauserud H."/>
        </authorList>
    </citation>
    <scope>NUCLEOTIDE SEQUENCE</scope>
    <source>
        <strain evidence="3">9144</strain>
    </source>
</reference>
<evidence type="ECO:0000256" key="1">
    <source>
        <dbReference type="ARBA" id="ARBA00023186"/>
    </source>
</evidence>
<organism evidence="3 4">
    <name type="scientific">Mycena pura</name>
    <dbReference type="NCBI Taxonomy" id="153505"/>
    <lineage>
        <taxon>Eukaryota</taxon>
        <taxon>Fungi</taxon>
        <taxon>Dikarya</taxon>
        <taxon>Basidiomycota</taxon>
        <taxon>Agaricomycotina</taxon>
        <taxon>Agaricomycetes</taxon>
        <taxon>Agaricomycetidae</taxon>
        <taxon>Agaricales</taxon>
        <taxon>Marasmiineae</taxon>
        <taxon>Mycenaceae</taxon>
        <taxon>Mycena</taxon>
    </lineage>
</organism>
<evidence type="ECO:0000313" key="3">
    <source>
        <dbReference type="EMBL" id="KAJ7207084.1"/>
    </source>
</evidence>
<dbReference type="AlphaFoldDB" id="A0AAD6VA67"/>
<keyword evidence="4" id="KW-1185">Reference proteome</keyword>
<dbReference type="PANTHER" id="PTHR44157:SF1">
    <property type="entry name" value="DNAJ HOMOLOG SUBFAMILY C MEMBER 11"/>
    <property type="match status" value="1"/>
</dbReference>
<dbReference type="GO" id="GO:0042407">
    <property type="term" value="P:cristae formation"/>
    <property type="evidence" value="ECO:0007669"/>
    <property type="project" value="TreeGrafter"/>
</dbReference>
<gene>
    <name evidence="3" type="ORF">GGX14DRAFT_366794</name>
</gene>
<dbReference type="EMBL" id="JARJCW010000037">
    <property type="protein sequence ID" value="KAJ7207084.1"/>
    <property type="molecule type" value="Genomic_DNA"/>
</dbReference>
<name>A0AAD6VA67_9AGAR</name>
<proteinExistence type="predicted"/>